<dbReference type="Proteomes" id="UP000319525">
    <property type="component" value="Unassembled WGS sequence"/>
</dbReference>
<gene>
    <name evidence="2" type="ORF">MTE01_20640</name>
</gene>
<name>A0A4Y3QME7_MICTE</name>
<feature type="compositionally biased region" description="Basic and acidic residues" evidence="1">
    <location>
        <begin position="98"/>
        <end position="118"/>
    </location>
</feature>
<sequence>MCHVIADERRCPSRIDAVRGQQDHSRARGDALGGRPRPGKDPGARRQCRQHGASRARGQVVVDLKSEGRMPGPARQRRGHCREQFVGLPVLGPVHTGEAPDRGGVRALRERGDDNVDP</sequence>
<accession>A0A4Y3QME7</accession>
<evidence type="ECO:0000256" key="1">
    <source>
        <dbReference type="SAM" id="MobiDB-lite"/>
    </source>
</evidence>
<organism evidence="2 3">
    <name type="scientific">Microbacterium testaceum</name>
    <name type="common">Aureobacterium testaceum</name>
    <name type="synonym">Brevibacterium testaceum</name>
    <dbReference type="NCBI Taxonomy" id="2033"/>
    <lineage>
        <taxon>Bacteria</taxon>
        <taxon>Bacillati</taxon>
        <taxon>Actinomycetota</taxon>
        <taxon>Actinomycetes</taxon>
        <taxon>Micrococcales</taxon>
        <taxon>Microbacteriaceae</taxon>
        <taxon>Microbacterium</taxon>
    </lineage>
</organism>
<protein>
    <submittedName>
        <fullName evidence="2">Uncharacterized protein</fullName>
    </submittedName>
</protein>
<dbReference type="AlphaFoldDB" id="A0A4Y3QME7"/>
<evidence type="ECO:0000313" key="2">
    <source>
        <dbReference type="EMBL" id="GEB46119.1"/>
    </source>
</evidence>
<feature type="region of interest" description="Disordered" evidence="1">
    <location>
        <begin position="13"/>
        <end position="118"/>
    </location>
</feature>
<feature type="compositionally biased region" description="Basic and acidic residues" evidence="1">
    <location>
        <begin position="13"/>
        <end position="29"/>
    </location>
</feature>
<evidence type="ECO:0000313" key="3">
    <source>
        <dbReference type="Proteomes" id="UP000319525"/>
    </source>
</evidence>
<proteinExistence type="predicted"/>
<comment type="caution">
    <text evidence="2">The sequence shown here is derived from an EMBL/GenBank/DDBJ whole genome shotgun (WGS) entry which is preliminary data.</text>
</comment>
<dbReference type="EMBL" id="BJML01000006">
    <property type="protein sequence ID" value="GEB46119.1"/>
    <property type="molecule type" value="Genomic_DNA"/>
</dbReference>
<reference evidence="2 3" key="1">
    <citation type="submission" date="2019-06" db="EMBL/GenBank/DDBJ databases">
        <title>Whole genome shotgun sequence of Microbacterium testaceum NBRC 12675.</title>
        <authorList>
            <person name="Hosoyama A."/>
            <person name="Uohara A."/>
            <person name="Ohji S."/>
            <person name="Ichikawa N."/>
        </authorList>
    </citation>
    <scope>NUCLEOTIDE SEQUENCE [LARGE SCALE GENOMIC DNA]</scope>
    <source>
        <strain evidence="2 3">NBRC 12675</strain>
    </source>
</reference>